<accession>A0A643F8A6</accession>
<evidence type="ECO:0000256" key="1">
    <source>
        <dbReference type="ARBA" id="ARBA00022553"/>
    </source>
</evidence>
<feature type="modified residue" description="4-aspartylphosphate" evidence="2">
    <location>
        <position position="53"/>
    </location>
</feature>
<dbReference type="PANTHER" id="PTHR44591">
    <property type="entry name" value="STRESS RESPONSE REGULATOR PROTEIN 1"/>
    <property type="match status" value="1"/>
</dbReference>
<dbReference type="InterPro" id="IPR001789">
    <property type="entry name" value="Sig_transdc_resp-reg_receiver"/>
</dbReference>
<keyword evidence="1 2" id="KW-0597">Phosphoprotein</keyword>
<dbReference type="Pfam" id="PF00072">
    <property type="entry name" value="Response_reg"/>
    <property type="match status" value="1"/>
</dbReference>
<proteinExistence type="predicted"/>
<comment type="caution">
    <text evidence="4">The sequence shown here is derived from an EMBL/GenBank/DDBJ whole genome shotgun (WGS) entry which is preliminary data.</text>
</comment>
<name>A0A643F8A6_IDEDE</name>
<dbReference type="RefSeq" id="WP_151125369.1">
    <property type="nucleotide sequence ID" value="NZ_CP088081.1"/>
</dbReference>
<dbReference type="PROSITE" id="PS50110">
    <property type="entry name" value="RESPONSE_REGULATORY"/>
    <property type="match status" value="1"/>
</dbReference>
<organism evidence="4 5">
    <name type="scientific">Ideonella dechloratans</name>
    <dbReference type="NCBI Taxonomy" id="36863"/>
    <lineage>
        <taxon>Bacteria</taxon>
        <taxon>Pseudomonadati</taxon>
        <taxon>Pseudomonadota</taxon>
        <taxon>Betaproteobacteria</taxon>
        <taxon>Burkholderiales</taxon>
        <taxon>Sphaerotilaceae</taxon>
        <taxon>Ideonella</taxon>
    </lineage>
</organism>
<dbReference type="OrthoDB" id="9179585at2"/>
<dbReference type="EMBL" id="VZPB01000054">
    <property type="protein sequence ID" value="KAB0576780.1"/>
    <property type="molecule type" value="Genomic_DNA"/>
</dbReference>
<evidence type="ECO:0000313" key="5">
    <source>
        <dbReference type="Proteomes" id="UP000430120"/>
    </source>
</evidence>
<evidence type="ECO:0000256" key="2">
    <source>
        <dbReference type="PROSITE-ProRule" id="PRU00169"/>
    </source>
</evidence>
<reference evidence="4 5" key="1">
    <citation type="submission" date="2019-09" db="EMBL/GenBank/DDBJ databases">
        <title>Draft genome sequences of 48 bacterial type strains from the CCUG.</title>
        <authorList>
            <person name="Tunovic T."/>
            <person name="Pineiro-Iglesias B."/>
            <person name="Unosson C."/>
            <person name="Inganas E."/>
            <person name="Ohlen M."/>
            <person name="Cardew S."/>
            <person name="Jensie-Markopoulos S."/>
            <person name="Salva-Serra F."/>
            <person name="Jaen-Luchoro D."/>
            <person name="Karlsson R."/>
            <person name="Svensson-Stadler L."/>
            <person name="Chun J."/>
            <person name="Moore E."/>
        </authorList>
    </citation>
    <scope>NUCLEOTIDE SEQUENCE [LARGE SCALE GENOMIC DNA]</scope>
    <source>
        <strain evidence="4 5">CCUG 30977</strain>
    </source>
</reference>
<dbReference type="SMART" id="SM00448">
    <property type="entry name" value="REC"/>
    <property type="match status" value="1"/>
</dbReference>
<evidence type="ECO:0000313" key="4">
    <source>
        <dbReference type="EMBL" id="KAB0576780.1"/>
    </source>
</evidence>
<dbReference type="InterPro" id="IPR050595">
    <property type="entry name" value="Bact_response_regulator"/>
</dbReference>
<dbReference type="InterPro" id="IPR011006">
    <property type="entry name" value="CheY-like_superfamily"/>
</dbReference>
<dbReference type="GO" id="GO:0000160">
    <property type="term" value="P:phosphorelay signal transduction system"/>
    <property type="evidence" value="ECO:0007669"/>
    <property type="project" value="InterPro"/>
</dbReference>
<dbReference type="Proteomes" id="UP000430120">
    <property type="component" value="Unassembled WGS sequence"/>
</dbReference>
<protein>
    <submittedName>
        <fullName evidence="4">Response regulator</fullName>
    </submittedName>
</protein>
<dbReference type="AlphaFoldDB" id="A0A643F8A6"/>
<dbReference type="SUPFAM" id="SSF52172">
    <property type="entry name" value="CheY-like"/>
    <property type="match status" value="1"/>
</dbReference>
<evidence type="ECO:0000259" key="3">
    <source>
        <dbReference type="PROSITE" id="PS50110"/>
    </source>
</evidence>
<dbReference type="Gene3D" id="3.40.50.2300">
    <property type="match status" value="1"/>
</dbReference>
<gene>
    <name evidence="4" type="ORF">F7Q92_17435</name>
</gene>
<sequence>MNITLHVIDDDDRSRKLAADVLASQGFTVHASGTAAQAQEQLLARGADLVLLDIQLPDSDGFALIAWIHAQPSLADVPVVALTASVMPAYRGRIEECGFAGYIAKPLTSVRQFVQTVCGHLPEALQAQVPAHLRPPAATR</sequence>
<dbReference type="PANTHER" id="PTHR44591:SF3">
    <property type="entry name" value="RESPONSE REGULATORY DOMAIN-CONTAINING PROTEIN"/>
    <property type="match status" value="1"/>
</dbReference>
<keyword evidence="5" id="KW-1185">Reference proteome</keyword>
<feature type="domain" description="Response regulatory" evidence="3">
    <location>
        <begin position="4"/>
        <end position="120"/>
    </location>
</feature>